<dbReference type="EMBL" id="LAZR01054757">
    <property type="protein sequence ID" value="KKK77849.1"/>
    <property type="molecule type" value="Genomic_DNA"/>
</dbReference>
<organism evidence="2">
    <name type="scientific">marine sediment metagenome</name>
    <dbReference type="NCBI Taxonomy" id="412755"/>
    <lineage>
        <taxon>unclassified sequences</taxon>
        <taxon>metagenomes</taxon>
        <taxon>ecological metagenomes</taxon>
    </lineage>
</organism>
<feature type="coiled-coil region" evidence="1">
    <location>
        <begin position="7"/>
        <end position="41"/>
    </location>
</feature>
<dbReference type="AlphaFoldDB" id="A0A0F9AH64"/>
<keyword evidence="1" id="KW-0175">Coiled coil</keyword>
<evidence type="ECO:0000256" key="1">
    <source>
        <dbReference type="SAM" id="Coils"/>
    </source>
</evidence>
<comment type="caution">
    <text evidence="2">The sequence shown here is derived from an EMBL/GenBank/DDBJ whole genome shotgun (WGS) entry which is preliminary data.</text>
</comment>
<evidence type="ECO:0000313" key="2">
    <source>
        <dbReference type="EMBL" id="KKK77849.1"/>
    </source>
</evidence>
<proteinExistence type="predicted"/>
<feature type="non-terminal residue" evidence="2">
    <location>
        <position position="146"/>
    </location>
</feature>
<name>A0A0F9AH64_9ZZZZ</name>
<sequence>MNLSVRLTRAAKHIEELEYLLAEARAENERLLRLVDRDVDRADQVAMEVMGKRDAAIERGVAVWKGAEQQRGMLLLLLWMRTVEHDDDHEALDRAEAREKGLREALEGFSLWLEQECKRGTLDLGFGPDWSAKKVQLALDRLLANV</sequence>
<accession>A0A0F9AH64</accession>
<gene>
    <name evidence="2" type="ORF">LCGC14_2849440</name>
</gene>
<reference evidence="2" key="1">
    <citation type="journal article" date="2015" name="Nature">
        <title>Complex archaea that bridge the gap between prokaryotes and eukaryotes.</title>
        <authorList>
            <person name="Spang A."/>
            <person name="Saw J.H."/>
            <person name="Jorgensen S.L."/>
            <person name="Zaremba-Niedzwiedzka K."/>
            <person name="Martijn J."/>
            <person name="Lind A.E."/>
            <person name="van Eijk R."/>
            <person name="Schleper C."/>
            <person name="Guy L."/>
            <person name="Ettema T.J."/>
        </authorList>
    </citation>
    <scope>NUCLEOTIDE SEQUENCE</scope>
</reference>
<protein>
    <submittedName>
        <fullName evidence="2">Uncharacterized protein</fullName>
    </submittedName>
</protein>